<dbReference type="InterPro" id="IPR013022">
    <property type="entry name" value="Xyl_isomerase-like_TIM-brl"/>
</dbReference>
<accession>A8HX25</accession>
<dbReference type="GO" id="GO:0046872">
    <property type="term" value="F:metal ion binding"/>
    <property type="evidence" value="ECO:0007669"/>
    <property type="project" value="UniProtKB-UniRule"/>
</dbReference>
<keyword evidence="1" id="KW-0456">Lyase</keyword>
<comment type="pathway">
    <text evidence="1">Aromatic compound metabolism; 3,4-dihydroxybenzoate biosynthesis.</text>
</comment>
<dbReference type="UniPathway" id="UPA00088"/>
<reference evidence="3 4" key="4">
    <citation type="journal article" date="2009" name="Appl. Environ. Microbiol.">
        <title>Comparative genome-wide transcriptional profiling of Azorhizobium caulinodans ORS571 grown under free-living and symbiotic conditions.</title>
        <authorList>
            <person name="Tsukada S."/>
            <person name="Aono T."/>
            <person name="Akiba N."/>
            <person name="Lee KB."/>
            <person name="Liu CT."/>
            <person name="Toyazaki H."/>
            <person name="Oyaizu H."/>
        </authorList>
    </citation>
    <scope>NUCLEOTIDE SEQUENCE [LARGE SCALE GENOMIC DNA]</scope>
    <source>
        <strain evidence="4">ATCC 43989 / DSM 5975 / JCM 20966 / LMG 6465 / NBRC 14845 / NCIMB 13405 / ORS 571</strain>
    </source>
</reference>
<keyword evidence="3" id="KW-0670">Pyruvate</keyword>
<feature type="binding site" evidence="1">
    <location>
        <position position="191"/>
    </location>
    <ligand>
        <name>a divalent metal cation</name>
        <dbReference type="ChEBI" id="CHEBI:60240"/>
        <note>catalytic</note>
    </ligand>
</feature>
<feature type="binding site" evidence="1">
    <location>
        <position position="134"/>
    </location>
    <ligand>
        <name>a divalent metal cation</name>
        <dbReference type="ChEBI" id="CHEBI:60240"/>
        <note>catalytic</note>
    </ligand>
</feature>
<keyword evidence="1" id="KW-0479">Metal-binding</keyword>
<dbReference type="GO" id="GO:0046565">
    <property type="term" value="F:3-dehydroshikimate dehydratase activity"/>
    <property type="evidence" value="ECO:0007669"/>
    <property type="project" value="UniProtKB-UniRule"/>
</dbReference>
<dbReference type="Pfam" id="PF14696">
    <property type="entry name" value="Glyoxalase_5"/>
    <property type="match status" value="1"/>
</dbReference>
<dbReference type="InterPro" id="IPR004360">
    <property type="entry name" value="Glyas_Fos-R_dOase_dom"/>
</dbReference>
<dbReference type="EC" id="4.2.1.118" evidence="1"/>
<evidence type="ECO:0000313" key="4">
    <source>
        <dbReference type="Proteomes" id="UP000000270"/>
    </source>
</evidence>
<dbReference type="InterPro" id="IPR029068">
    <property type="entry name" value="Glyas_Bleomycin-R_OHBP_Dase"/>
</dbReference>
<proteinExistence type="inferred from homology"/>
<evidence type="ECO:0000259" key="2">
    <source>
        <dbReference type="PROSITE" id="PS51819"/>
    </source>
</evidence>
<dbReference type="PANTHER" id="PTHR12110">
    <property type="entry name" value="HYDROXYPYRUVATE ISOMERASE"/>
    <property type="match status" value="1"/>
</dbReference>
<reference evidence="4" key="2">
    <citation type="submission" date="2007-04" db="EMBL/GenBank/DDBJ databases">
        <title>Complete genome sequence of the nitrogen-fixing bacterium Azorhizobium caulinodans ORS571.</title>
        <authorList>
            <person name="Lee K.B."/>
            <person name="Backer P.D."/>
            <person name="Aono T."/>
            <person name="Liu C.T."/>
            <person name="Suzuki S."/>
            <person name="Suzuki T."/>
            <person name="Kaneko T."/>
            <person name="Yamada M."/>
            <person name="Tabata S."/>
            <person name="Kupfer D.M."/>
            <person name="Najar F.Z."/>
            <person name="Wiley G.B."/>
            <person name="Roe B."/>
            <person name="Binnewies T."/>
            <person name="Ussery D."/>
            <person name="Vereecke D."/>
            <person name="Gevers D."/>
            <person name="Holsters M."/>
            <person name="Oyaizu H."/>
        </authorList>
    </citation>
    <scope>NUCLEOTIDE SEQUENCE [LARGE SCALE GENOMIC DNA]</scope>
    <source>
        <strain evidence="4">ATCC 43989 / DSM 5975 / JCM 20966 / LMG 6465 / NBRC 14845 / NCIMB 13405 / ORS 571</strain>
    </source>
</reference>
<comment type="function">
    <text evidence="1">Catalyzes the conversion of 3-dehydroshikimate to protocatechuate (3,4-dihydroxybenzoate), a common intermediate of quinate and shikimate degradation pathways.</text>
</comment>
<feature type="binding site" evidence="1">
    <location>
        <position position="239"/>
    </location>
    <ligand>
        <name>a divalent metal cation</name>
        <dbReference type="ChEBI" id="CHEBI:60240"/>
        <note>catalytic</note>
    </ligand>
</feature>
<dbReference type="InterPro" id="IPR050312">
    <property type="entry name" value="IolE/XylAMocC-like"/>
</dbReference>
<evidence type="ECO:0000313" key="3">
    <source>
        <dbReference type="EMBL" id="BAF87452.1"/>
    </source>
</evidence>
<protein>
    <recommendedName>
        <fullName evidence="1">3-dehydroshikimate dehydratase</fullName>
        <shortName evidence="1">DSD</shortName>
        <ecNumber evidence="1">4.2.1.118</ecNumber>
    </recommendedName>
</protein>
<dbReference type="STRING" id="438753.AZC_1454"/>
<dbReference type="SUPFAM" id="SSF54593">
    <property type="entry name" value="Glyoxalase/Bleomycin resistance protein/Dihydroxybiphenyl dioxygenase"/>
    <property type="match status" value="1"/>
</dbReference>
<keyword evidence="3" id="KW-0223">Dioxygenase</keyword>
<dbReference type="EMBL" id="AP009384">
    <property type="protein sequence ID" value="BAF87452.1"/>
    <property type="molecule type" value="Genomic_DNA"/>
</dbReference>
<reference evidence="3 4" key="5">
    <citation type="journal article" date="2010" name="Appl. Environ. Microbiol.">
        <title>phrR-like gene praR of Azorhizobium caulinodans ORS571 is essential for symbiosis with Sesbania rostrata and is involved in expression of reb genes.</title>
        <authorList>
            <person name="Akiba N."/>
            <person name="Aono T."/>
            <person name="Toyazaki H."/>
            <person name="Sato S."/>
            <person name="Oyaizu H."/>
        </authorList>
    </citation>
    <scope>NUCLEOTIDE SEQUENCE [LARGE SCALE GENOMIC DNA]</scope>
    <source>
        <strain evidence="4">ATCC 43989 / DSM 5975 / JCM 20966 / LMG 6465 / NBRC 14845 / NCIMB 13405 / ORS 571</strain>
    </source>
</reference>
<dbReference type="InterPro" id="IPR037523">
    <property type="entry name" value="VOC_core"/>
</dbReference>
<dbReference type="eggNOG" id="COG3185">
    <property type="taxonomic scope" value="Bacteria"/>
</dbReference>
<keyword evidence="4" id="KW-1185">Reference proteome</keyword>
<dbReference type="Pfam" id="PF00903">
    <property type="entry name" value="Glyoxalase"/>
    <property type="match status" value="1"/>
</dbReference>
<dbReference type="Pfam" id="PF01261">
    <property type="entry name" value="AP_endonuc_2"/>
    <property type="match status" value="1"/>
</dbReference>
<comment type="similarity">
    <text evidence="1">Belongs to the bacterial two-domain DSD family.</text>
</comment>
<dbReference type="InterPro" id="IPR036237">
    <property type="entry name" value="Xyl_isomerase-like_sf"/>
</dbReference>
<evidence type="ECO:0000256" key="1">
    <source>
        <dbReference type="HAMAP-Rule" id="MF_02238"/>
    </source>
</evidence>
<comment type="cofactor">
    <cofactor evidence="1">
        <name>a divalent metal cation</name>
        <dbReference type="ChEBI" id="CHEBI:60240"/>
    </cofactor>
</comment>
<feature type="binding site" evidence="1">
    <location>
        <position position="165"/>
    </location>
    <ligand>
        <name>a divalent metal cation</name>
        <dbReference type="ChEBI" id="CHEBI:60240"/>
        <note>catalytic</note>
    </ligand>
</feature>
<dbReference type="Gene3D" id="3.20.20.150">
    <property type="entry name" value="Divalent-metal-dependent TIM barrel enzymes"/>
    <property type="match status" value="1"/>
</dbReference>
<gene>
    <name evidence="3" type="ordered locus">AZC_1454</name>
</gene>
<dbReference type="GO" id="GO:0046279">
    <property type="term" value="P:3,4-dihydroxybenzoate biosynthetic process"/>
    <property type="evidence" value="ECO:0007669"/>
    <property type="project" value="UniProtKB-UniRule"/>
</dbReference>
<comment type="catalytic activity">
    <reaction evidence="1">
        <text>3-dehydroshikimate = 3,4-dihydroxybenzoate + H2O</text>
        <dbReference type="Rhea" id="RHEA:24848"/>
        <dbReference type="ChEBI" id="CHEBI:15377"/>
        <dbReference type="ChEBI" id="CHEBI:16630"/>
        <dbReference type="ChEBI" id="CHEBI:36241"/>
        <dbReference type="EC" id="4.2.1.118"/>
    </reaction>
</comment>
<reference evidence="3 4" key="1">
    <citation type="journal article" date="2007" name="Appl. Environ. Microbiol.">
        <title>Rhizobial factors required for stem nodule maturation and maintenance in Sesbania rostrata-Azorhizobium caulinodans ORS571 symbiosis.</title>
        <authorList>
            <person name="Suzuki S."/>
            <person name="Aono T."/>
            <person name="Lee KB."/>
            <person name="Suzuki T."/>
            <person name="Liu CT."/>
            <person name="Miwa H."/>
            <person name="Wakao S."/>
            <person name="Iki T."/>
            <person name="Oyaizu H."/>
        </authorList>
    </citation>
    <scope>NUCLEOTIDE SEQUENCE [LARGE SCALE GENOMIC DNA]</scope>
    <source>
        <strain evidence="4">ATCC 43989 / DSM 5975 / JCM 20966 / LMG 6465 / NBRC 14845 / NCIMB 13405 / ORS 571</strain>
    </source>
</reference>
<dbReference type="PROSITE" id="PS51819">
    <property type="entry name" value="VOC"/>
    <property type="match status" value="2"/>
</dbReference>
<dbReference type="InterPro" id="IPR043700">
    <property type="entry name" value="DSD"/>
</dbReference>
<feature type="domain" description="VOC" evidence="2">
    <location>
        <begin position="290"/>
        <end position="409"/>
    </location>
</feature>
<feature type="binding site" evidence="1">
    <location>
        <position position="598"/>
    </location>
    <ligand>
        <name>Mg(2+)</name>
        <dbReference type="ChEBI" id="CHEBI:18420"/>
    </ligand>
</feature>
<reference evidence="3 4" key="3">
    <citation type="journal article" date="2008" name="BMC Genomics">
        <title>The genome of the versatile nitrogen fixer Azorhizobium caulinodans ORS571.</title>
        <authorList>
            <person name="Lee KB."/>
            <person name="Backer P.D."/>
            <person name="Aono T."/>
            <person name="Liu CT."/>
            <person name="Suzuki S."/>
            <person name="Suzuki T."/>
            <person name="Kaneko T."/>
            <person name="Yamada M."/>
            <person name="Tabata S."/>
            <person name="Kupfer D.M."/>
            <person name="Najar F.Z."/>
            <person name="Wiley G.B."/>
            <person name="Roe B."/>
            <person name="Binnewies T.T."/>
            <person name="Ussery D.W."/>
            <person name="D'Haeze W."/>
            <person name="Herder J.D."/>
            <person name="Gevers D."/>
            <person name="Vereecke D."/>
            <person name="Holsters M."/>
            <person name="Oyaizu H."/>
        </authorList>
    </citation>
    <scope>NUCLEOTIDE SEQUENCE [LARGE SCALE GENOMIC DNA]</scope>
    <source>
        <strain evidence="4">ATCC 43989 / DSM 5975 / JCM 20966 / LMG 6465 / NBRC 14845 / NCIMB 13405 / ORS 571</strain>
    </source>
</reference>
<reference evidence="3 4" key="6">
    <citation type="journal article" date="2011" name="Appl. Environ. Microbiol.">
        <title>Involvement of the azorhizobial chromosome partition gene (parA) in the onset of bacteroid differentiation during Sesbania rostrata stem nodule development.</title>
        <authorList>
            <person name="Liu CT."/>
            <person name="Lee KB."/>
            <person name="Wang YS."/>
            <person name="Peng MH."/>
            <person name="Lee KT."/>
            <person name="Suzuki S."/>
            <person name="Suzuki T."/>
            <person name="Oyaizu H."/>
        </authorList>
    </citation>
    <scope>NUCLEOTIDE SEQUENCE [LARGE SCALE GENOMIC DNA]</scope>
    <source>
        <strain evidence="4">ATCC 43989 / DSM 5975 / JCM 20966 / LMG 6465 / NBRC 14845 / NCIMB 13405 / ORS 571</strain>
    </source>
</reference>
<dbReference type="eggNOG" id="COG1082">
    <property type="taxonomic scope" value="Bacteria"/>
</dbReference>
<feature type="domain" description="VOC" evidence="2">
    <location>
        <begin position="435"/>
        <end position="602"/>
    </location>
</feature>
<organism evidence="3 4">
    <name type="scientific">Azorhizobium caulinodans (strain ATCC 43989 / DSM 5975 / JCM 20966 / LMG 6465 / NBRC 14845 / NCIMB 13405 / ORS 571)</name>
    <dbReference type="NCBI Taxonomy" id="438753"/>
    <lineage>
        <taxon>Bacteria</taxon>
        <taxon>Pseudomonadati</taxon>
        <taxon>Pseudomonadota</taxon>
        <taxon>Alphaproteobacteria</taxon>
        <taxon>Hyphomicrobiales</taxon>
        <taxon>Xanthobacteraceae</taxon>
        <taxon>Azorhizobium</taxon>
    </lineage>
</organism>
<dbReference type="PANTHER" id="PTHR12110:SF21">
    <property type="entry name" value="XYLOSE ISOMERASE-LIKE TIM BARREL DOMAIN-CONTAINING PROTEIN"/>
    <property type="match status" value="1"/>
</dbReference>
<sequence length="639" mass="69363">MIPSIATVCVSGTLVEKLEAIAAAGFPAVEIFENDLIAFPGSPADVRRICADLGLAIVTCQPFRDFEGMPQARRQRTFDRAERKFDLLEELGCDLLFVCSSVSPEAESGIDRLAADFVELGERAARRGLRVGYEALAWGRHVWDYRDAWEIVRRANQPNVGVVLDSFHILARGLELTSIGRIPRDRIAMVQMADAPLLQLDPLSWSRHWRCLPGQGDLNLSGFMDALAATGYEGVLSLEIFNDRFRAGSARSVALDGHRSLIWLLDETARRLGRPLKGAVPMPPPGPVEAVEFIEFAVSETGRPALEGVLAALGFSRTGRHRSKDVALWSQGDIRIVLNSDAEGFAHSYQITHGTSVCALALRVPDARAATERARALRDVPYAGAIGPGELDIPAVRGLGGSLLYFLDQASALGGWSAVDFEPVAANVAPTGLTHVDHISQSMQYEEMLTWLLFYSSLFETRKTPSQAVIDPGGVVQSQVVESGLEGGTGQGLRLILNGSQSHRTLSARFVHELFGSGVQHIAFATTDIEATVRQLVANGVAMLPIPENYYDDLEARSDLPPEAIDRMKALNILYDRDASGEFRQAYTTLLDGGLFFEIIQRDGYEGYGAANAGIRLAAQARLQPLEAPVFGEAGAAPE</sequence>
<dbReference type="KEGG" id="azc:AZC_1454"/>
<dbReference type="RefSeq" id="WP_012169982.1">
    <property type="nucleotide sequence ID" value="NC_009937.1"/>
</dbReference>
<dbReference type="HAMAP" id="MF_02238">
    <property type="entry name" value="DSD"/>
    <property type="match status" value="1"/>
</dbReference>
<dbReference type="SUPFAM" id="SSF51658">
    <property type="entry name" value="Xylose isomerase-like"/>
    <property type="match status" value="1"/>
</dbReference>
<name>A8HX25_AZOC5</name>
<feature type="binding site" evidence="1">
    <location>
        <position position="521"/>
    </location>
    <ligand>
        <name>Mg(2+)</name>
        <dbReference type="ChEBI" id="CHEBI:18420"/>
    </ligand>
</feature>
<dbReference type="Gene3D" id="3.10.180.10">
    <property type="entry name" value="2,3-Dihydroxybiphenyl 1,2-Dioxygenase, domain 1"/>
    <property type="match status" value="2"/>
</dbReference>
<dbReference type="Proteomes" id="UP000000270">
    <property type="component" value="Chromosome"/>
</dbReference>
<dbReference type="AlphaFoldDB" id="A8HX25"/>
<dbReference type="GO" id="GO:0051213">
    <property type="term" value="F:dioxygenase activity"/>
    <property type="evidence" value="ECO:0007669"/>
    <property type="project" value="UniProtKB-KW"/>
</dbReference>
<feature type="binding site" evidence="1">
    <location>
        <position position="438"/>
    </location>
    <ligand>
        <name>Mg(2+)</name>
        <dbReference type="ChEBI" id="CHEBI:18420"/>
    </ligand>
</feature>
<keyword evidence="3" id="KW-0560">Oxidoreductase</keyword>
<dbReference type="HOGENOM" id="CLU_029438_0_0_5"/>